<keyword evidence="2" id="KW-1185">Reference proteome</keyword>
<proteinExistence type="predicted"/>
<reference evidence="2" key="1">
    <citation type="submission" date="2016-10" db="EMBL/GenBank/DDBJ databases">
        <authorList>
            <person name="Varghese N."/>
            <person name="Submissions S."/>
        </authorList>
    </citation>
    <scope>NUCLEOTIDE SEQUENCE [LARGE SCALE GENOMIC DNA]</scope>
    <source>
        <strain evidence="2">CGMCC 4.7042</strain>
    </source>
</reference>
<dbReference type="AlphaFoldDB" id="A0A1H0B3R1"/>
<evidence type="ECO:0000313" key="1">
    <source>
        <dbReference type="EMBL" id="SDN40280.1"/>
    </source>
</evidence>
<name>A0A1H0B3R1_9ACTN</name>
<sequence>MLRGLRRQIRGGDFVWITQRFERAGEIALQVHSQIPTYVHDNVTGVPGLTSPSPE</sequence>
<organism evidence="1 2">
    <name type="scientific">Streptomyces wuyuanensis</name>
    <dbReference type="NCBI Taxonomy" id="1196353"/>
    <lineage>
        <taxon>Bacteria</taxon>
        <taxon>Bacillati</taxon>
        <taxon>Actinomycetota</taxon>
        <taxon>Actinomycetes</taxon>
        <taxon>Kitasatosporales</taxon>
        <taxon>Streptomycetaceae</taxon>
        <taxon>Streptomyces</taxon>
    </lineage>
</organism>
<evidence type="ECO:0000313" key="2">
    <source>
        <dbReference type="Proteomes" id="UP000199063"/>
    </source>
</evidence>
<dbReference type="Proteomes" id="UP000199063">
    <property type="component" value="Unassembled WGS sequence"/>
</dbReference>
<gene>
    <name evidence="1" type="ORF">SAMN05444921_12635</name>
</gene>
<accession>A0A1H0B3R1</accession>
<protein>
    <submittedName>
        <fullName evidence="1">Uncharacterized protein</fullName>
    </submittedName>
</protein>
<dbReference type="STRING" id="1196353.SAMN05444921_12635"/>
<dbReference type="EMBL" id="FNHI01000026">
    <property type="protein sequence ID" value="SDN40280.1"/>
    <property type="molecule type" value="Genomic_DNA"/>
</dbReference>